<evidence type="ECO:0000256" key="4">
    <source>
        <dbReference type="ARBA" id="ARBA00023002"/>
    </source>
</evidence>
<dbReference type="SUPFAM" id="SSF56176">
    <property type="entry name" value="FAD-binding/transporter-associated domain-like"/>
    <property type="match status" value="1"/>
</dbReference>
<sequence>MSQGQAALQLELAGVVGIDHLYAGGIQDAVDGIRPQWVVEPRSADEVAGVLRHAGSAGRSVVPRGGGTKLGWGNRPRSADLVLSTRRLDRVLEHAWGDMTATIEAGCTVAQVQEMLARHGQRLALDPLWPEHATIGGVLATNDSGSLRIRFGAMRDLIIGITIVLADGTVARSGGKVVKNVAGYDLPKLLTASLGTLGVITEASFRLHPLPRESRTLTFAMPAAAAANDLLRAISDSHLAPSGVQIRMASDLPPHVDVRFEGIVASVLDEHSRQVRRFAGSAEEVTALADIWRAPEALWYATESSLVCKLSVLPAELTAFCEAVQHVAGALHLSWSIVAQSVGVGWLRLQSSNEQALLAAFGVLRARVAERHGSLVLAQASPEVKGRVDVWGVGGDALSLMQRVKARFDPRGILNPGRYVGGI</sequence>
<organism evidence="6">
    <name type="scientific">uncultured Chloroflexia bacterium</name>
    <dbReference type="NCBI Taxonomy" id="1672391"/>
    <lineage>
        <taxon>Bacteria</taxon>
        <taxon>Bacillati</taxon>
        <taxon>Chloroflexota</taxon>
        <taxon>Chloroflexia</taxon>
        <taxon>environmental samples</taxon>
    </lineage>
</organism>
<dbReference type="EMBL" id="CADCTK010000173">
    <property type="protein sequence ID" value="CAA9224714.1"/>
    <property type="molecule type" value="Genomic_DNA"/>
</dbReference>
<evidence type="ECO:0000256" key="3">
    <source>
        <dbReference type="ARBA" id="ARBA00022827"/>
    </source>
</evidence>
<proteinExistence type="predicted"/>
<dbReference type="Pfam" id="PF02913">
    <property type="entry name" value="FAD-oxidase_C"/>
    <property type="match status" value="1"/>
</dbReference>
<dbReference type="InterPro" id="IPR004113">
    <property type="entry name" value="FAD-bd_oxidored_4_C"/>
</dbReference>
<dbReference type="SUPFAM" id="SSF55103">
    <property type="entry name" value="FAD-linked oxidases, C-terminal domain"/>
    <property type="match status" value="1"/>
</dbReference>
<reference evidence="6" key="1">
    <citation type="submission" date="2020-02" db="EMBL/GenBank/DDBJ databases">
        <authorList>
            <person name="Meier V. D."/>
        </authorList>
    </citation>
    <scope>NUCLEOTIDE SEQUENCE</scope>
    <source>
        <strain evidence="6">AVDCRST_MAG26</strain>
    </source>
</reference>
<dbReference type="InterPro" id="IPR016166">
    <property type="entry name" value="FAD-bd_PCMH"/>
</dbReference>
<dbReference type="GO" id="GO:0019154">
    <property type="term" value="F:glycolate dehydrogenase activity"/>
    <property type="evidence" value="ECO:0007669"/>
    <property type="project" value="UniProtKB-EC"/>
</dbReference>
<keyword evidence="4 6" id="KW-0560">Oxidoreductase</keyword>
<dbReference type="Gene3D" id="1.10.45.10">
    <property type="entry name" value="Vanillyl-alcohol Oxidase, Chain A, domain 4"/>
    <property type="match status" value="1"/>
</dbReference>
<dbReference type="InterPro" id="IPR036318">
    <property type="entry name" value="FAD-bd_PCMH-like_sf"/>
</dbReference>
<comment type="cofactor">
    <cofactor evidence="1">
        <name>FAD</name>
        <dbReference type="ChEBI" id="CHEBI:57692"/>
    </cofactor>
</comment>
<accession>A0A6J4HHN6</accession>
<dbReference type="InterPro" id="IPR016171">
    <property type="entry name" value="Vanillyl_alc_oxidase_C-sub2"/>
</dbReference>
<keyword evidence="2" id="KW-0285">Flavoprotein</keyword>
<evidence type="ECO:0000313" key="6">
    <source>
        <dbReference type="EMBL" id="CAA9224714.1"/>
    </source>
</evidence>
<dbReference type="EC" id="1.1.99.14" evidence="6"/>
<protein>
    <submittedName>
        <fullName evidence="6">Glycolate dehydrogenase, FAD-binding subunit GlcE</fullName>
        <ecNumber evidence="6">1.1.99.14</ecNumber>
    </submittedName>
</protein>
<evidence type="ECO:0000259" key="5">
    <source>
        <dbReference type="PROSITE" id="PS51387"/>
    </source>
</evidence>
<feature type="domain" description="FAD-binding PCMH-type" evidence="5">
    <location>
        <begin position="30"/>
        <end position="210"/>
    </location>
</feature>
<dbReference type="InterPro" id="IPR006094">
    <property type="entry name" value="Oxid_FAD_bind_N"/>
</dbReference>
<dbReference type="PROSITE" id="PS51387">
    <property type="entry name" value="FAD_PCMH"/>
    <property type="match status" value="1"/>
</dbReference>
<dbReference type="Gene3D" id="3.30.465.10">
    <property type="match status" value="1"/>
</dbReference>
<name>A0A6J4HHN6_9CHLR</name>
<dbReference type="AlphaFoldDB" id="A0A6J4HHN6"/>
<gene>
    <name evidence="6" type="ORF">AVDCRST_MAG26-694</name>
</gene>
<dbReference type="PANTHER" id="PTHR11748">
    <property type="entry name" value="D-LACTATE DEHYDROGENASE"/>
    <property type="match status" value="1"/>
</dbReference>
<dbReference type="InterPro" id="IPR016169">
    <property type="entry name" value="FAD-bd_PCMH_sub2"/>
</dbReference>
<dbReference type="InterPro" id="IPR016164">
    <property type="entry name" value="FAD-linked_Oxase-like_C"/>
</dbReference>
<keyword evidence="3" id="KW-0274">FAD</keyword>
<evidence type="ECO:0000256" key="1">
    <source>
        <dbReference type="ARBA" id="ARBA00001974"/>
    </source>
</evidence>
<dbReference type="PANTHER" id="PTHR11748:SF103">
    <property type="entry name" value="GLYCOLATE OXIDASE SUBUNIT GLCE"/>
    <property type="match status" value="1"/>
</dbReference>
<dbReference type="GO" id="GO:0071949">
    <property type="term" value="F:FAD binding"/>
    <property type="evidence" value="ECO:0007669"/>
    <property type="project" value="InterPro"/>
</dbReference>
<evidence type="ECO:0000256" key="2">
    <source>
        <dbReference type="ARBA" id="ARBA00022630"/>
    </source>
</evidence>
<dbReference type="Pfam" id="PF01565">
    <property type="entry name" value="FAD_binding_4"/>
    <property type="match status" value="1"/>
</dbReference>